<dbReference type="GO" id="GO:0030544">
    <property type="term" value="F:Hsp70 protein binding"/>
    <property type="evidence" value="ECO:0007669"/>
    <property type="project" value="TreeGrafter"/>
</dbReference>
<dbReference type="GO" id="GO:0071218">
    <property type="term" value="P:cellular response to misfolded protein"/>
    <property type="evidence" value="ECO:0007669"/>
    <property type="project" value="TreeGrafter"/>
</dbReference>
<feature type="region of interest" description="Disordered" evidence="1">
    <location>
        <begin position="222"/>
        <end position="248"/>
    </location>
</feature>
<dbReference type="SUPFAM" id="SSF46565">
    <property type="entry name" value="Chaperone J-domain"/>
    <property type="match status" value="1"/>
</dbReference>
<dbReference type="PROSITE" id="PS50076">
    <property type="entry name" value="DNAJ_2"/>
    <property type="match status" value="1"/>
</dbReference>
<evidence type="ECO:0000313" key="4">
    <source>
        <dbReference type="Proteomes" id="UP000250266"/>
    </source>
</evidence>
<reference evidence="3 4" key="1">
    <citation type="journal article" date="2016" name="Nat. Commun.">
        <title>Ectomycorrhizal ecology is imprinted in the genome of the dominant symbiotic fungus Cenococcum geophilum.</title>
        <authorList>
            <consortium name="DOE Joint Genome Institute"/>
            <person name="Peter M."/>
            <person name="Kohler A."/>
            <person name="Ohm R.A."/>
            <person name="Kuo A."/>
            <person name="Krutzmann J."/>
            <person name="Morin E."/>
            <person name="Arend M."/>
            <person name="Barry K.W."/>
            <person name="Binder M."/>
            <person name="Choi C."/>
            <person name="Clum A."/>
            <person name="Copeland A."/>
            <person name="Grisel N."/>
            <person name="Haridas S."/>
            <person name="Kipfer T."/>
            <person name="LaButti K."/>
            <person name="Lindquist E."/>
            <person name="Lipzen A."/>
            <person name="Maire R."/>
            <person name="Meier B."/>
            <person name="Mihaltcheva S."/>
            <person name="Molinier V."/>
            <person name="Murat C."/>
            <person name="Poggeler S."/>
            <person name="Quandt C.A."/>
            <person name="Sperisen C."/>
            <person name="Tritt A."/>
            <person name="Tisserant E."/>
            <person name="Crous P.W."/>
            <person name="Henrissat B."/>
            <person name="Nehls U."/>
            <person name="Egli S."/>
            <person name="Spatafora J.W."/>
            <person name="Grigoriev I.V."/>
            <person name="Martin F.M."/>
        </authorList>
    </citation>
    <scope>NUCLEOTIDE SEQUENCE [LARGE SCALE GENOMIC DNA]</scope>
    <source>
        <strain evidence="3 4">CBS 459.81</strain>
    </source>
</reference>
<gene>
    <name evidence="3" type="ORF">K432DRAFT_473645</name>
</gene>
<dbReference type="InterPro" id="IPR036869">
    <property type="entry name" value="J_dom_sf"/>
</dbReference>
<evidence type="ECO:0000256" key="1">
    <source>
        <dbReference type="SAM" id="MobiDB-lite"/>
    </source>
</evidence>
<protein>
    <submittedName>
        <fullName evidence="3">DnaJ-domain-containing protein</fullName>
    </submittedName>
</protein>
<dbReference type="InterPro" id="IPR051100">
    <property type="entry name" value="DnaJ_subfamily_B/C"/>
</dbReference>
<accession>A0A8E2EDX4</accession>
<dbReference type="Pfam" id="PF00226">
    <property type="entry name" value="DnaJ"/>
    <property type="match status" value="1"/>
</dbReference>
<proteinExistence type="predicted"/>
<feature type="compositionally biased region" description="Basic and acidic residues" evidence="1">
    <location>
        <begin position="222"/>
        <end position="238"/>
    </location>
</feature>
<dbReference type="PRINTS" id="PR00625">
    <property type="entry name" value="JDOMAIN"/>
</dbReference>
<feature type="region of interest" description="Disordered" evidence="1">
    <location>
        <begin position="120"/>
        <end position="196"/>
    </location>
</feature>
<keyword evidence="4" id="KW-1185">Reference proteome</keyword>
<dbReference type="InterPro" id="IPR001623">
    <property type="entry name" value="DnaJ_domain"/>
</dbReference>
<evidence type="ECO:0000313" key="3">
    <source>
        <dbReference type="EMBL" id="OCK82014.1"/>
    </source>
</evidence>
<dbReference type="CDD" id="cd06257">
    <property type="entry name" value="DnaJ"/>
    <property type="match status" value="1"/>
</dbReference>
<dbReference type="Gene3D" id="1.10.287.110">
    <property type="entry name" value="DnaJ domain"/>
    <property type="match status" value="1"/>
</dbReference>
<dbReference type="SMART" id="SM00271">
    <property type="entry name" value="DnaJ"/>
    <property type="match status" value="1"/>
</dbReference>
<feature type="domain" description="J" evidence="2">
    <location>
        <begin position="13"/>
        <end position="71"/>
    </location>
</feature>
<dbReference type="PANTHER" id="PTHR43908">
    <property type="entry name" value="AT29763P-RELATED"/>
    <property type="match status" value="1"/>
</dbReference>
<dbReference type="AlphaFoldDB" id="A0A8E2EDX4"/>
<name>A0A8E2EDX4_9PEZI</name>
<dbReference type="GO" id="GO:0005789">
    <property type="term" value="C:endoplasmic reticulum membrane"/>
    <property type="evidence" value="ECO:0007669"/>
    <property type="project" value="TreeGrafter"/>
</dbReference>
<sequence length="279" mass="32986">MDQAPPEEPDLPDYYDDLGLKVGATLRDIKLAFRKLAILHHPDKKAPGACVKEAYDILVDETKRRAYDRIYPALQEQWVQYKRWKWIQKAREESERAEEERRQRIAVEEAAKKLAEARKARKEAEEKRAAAEKAERERSRQSREKLAEERSREAGRRARELQEQAAKERLRRESEREAEERSREVARKAREQQEKVAKERLAEIMMRERQDTLRRDWTNIRQHAEQGRSEPTEAKHQQSSECIHPQFGWPRKNGRARCQFCGKACVKKNYPAFEASGPK</sequence>
<dbReference type="EMBL" id="KV744901">
    <property type="protein sequence ID" value="OCK82014.1"/>
    <property type="molecule type" value="Genomic_DNA"/>
</dbReference>
<dbReference type="Proteomes" id="UP000250266">
    <property type="component" value="Unassembled WGS sequence"/>
</dbReference>
<dbReference type="OrthoDB" id="10250354at2759"/>
<evidence type="ECO:0000259" key="2">
    <source>
        <dbReference type="PROSITE" id="PS50076"/>
    </source>
</evidence>
<dbReference type="PANTHER" id="PTHR43908:SF6">
    <property type="entry name" value="J DOMAIN-CONTAINING PROTEIN DDB_G0295729"/>
    <property type="match status" value="1"/>
</dbReference>
<organism evidence="3 4">
    <name type="scientific">Lepidopterella palustris CBS 459.81</name>
    <dbReference type="NCBI Taxonomy" id="1314670"/>
    <lineage>
        <taxon>Eukaryota</taxon>
        <taxon>Fungi</taxon>
        <taxon>Dikarya</taxon>
        <taxon>Ascomycota</taxon>
        <taxon>Pezizomycotina</taxon>
        <taxon>Dothideomycetes</taxon>
        <taxon>Pleosporomycetidae</taxon>
        <taxon>Mytilinidiales</taxon>
        <taxon>Argynnaceae</taxon>
        <taxon>Lepidopterella</taxon>
    </lineage>
</organism>